<dbReference type="PANTHER" id="PTHR10159:SF519">
    <property type="entry name" value="DUAL SPECIFICITY PROTEIN PHOSPHATASE MPK3"/>
    <property type="match status" value="1"/>
</dbReference>
<evidence type="ECO:0000256" key="1">
    <source>
        <dbReference type="ARBA" id="ARBA00008601"/>
    </source>
</evidence>
<proteinExistence type="inferred from homology"/>
<dbReference type="AlphaFoldDB" id="A0A8H7WG84"/>
<sequence>MPPSTTETPQSQTTAPIPQQYIKSQQQALTMDDNSTLSSTPSPTMQSMIKTSVTTAQETPFKLFEILPDLLYLSRFPNVATLPRNITHILNMCTDTHADSYGRTILHIPMDDIDDITPHIPIILSFISSSIQSGNEVLVHCALGLNRSVAAVLAYLCHVIGLDAQKALEVVKEKKADVKPSALFLQQIDRYFGRGGEREDPLVGFKRRLEERKRGAGGGGEKMED</sequence>
<dbReference type="Proteomes" id="UP000664132">
    <property type="component" value="Unassembled WGS sequence"/>
</dbReference>
<dbReference type="Pfam" id="PF00782">
    <property type="entry name" value="DSPc"/>
    <property type="match status" value="1"/>
</dbReference>
<dbReference type="GO" id="GO:0043409">
    <property type="term" value="P:negative regulation of MAPK cascade"/>
    <property type="evidence" value="ECO:0007669"/>
    <property type="project" value="TreeGrafter"/>
</dbReference>
<dbReference type="GO" id="GO:0005737">
    <property type="term" value="C:cytoplasm"/>
    <property type="evidence" value="ECO:0007669"/>
    <property type="project" value="TreeGrafter"/>
</dbReference>
<dbReference type="EC" id="3.1.3.48" evidence="2"/>
<accession>A0A8H7WG84</accession>
<dbReference type="CDD" id="cd14498">
    <property type="entry name" value="DSP"/>
    <property type="match status" value="1"/>
</dbReference>
<keyword evidence="8" id="KW-1185">Reference proteome</keyword>
<evidence type="ECO:0000259" key="5">
    <source>
        <dbReference type="PROSITE" id="PS50054"/>
    </source>
</evidence>
<feature type="domain" description="Tyrosine-protein phosphatase" evidence="5">
    <location>
        <begin position="61"/>
        <end position="197"/>
    </location>
</feature>
<dbReference type="InterPro" id="IPR020422">
    <property type="entry name" value="TYR_PHOSPHATASE_DUAL_dom"/>
</dbReference>
<evidence type="ECO:0000313" key="7">
    <source>
        <dbReference type="EMBL" id="KAG4424232.1"/>
    </source>
</evidence>
<dbReference type="InterPro" id="IPR029021">
    <property type="entry name" value="Prot-tyrosine_phosphatase-like"/>
</dbReference>
<dbReference type="OrthoDB" id="10252009at2759"/>
<comment type="similarity">
    <text evidence="1">Belongs to the protein-tyrosine phosphatase family. Non-receptor class dual specificity subfamily.</text>
</comment>
<evidence type="ECO:0000256" key="2">
    <source>
        <dbReference type="ARBA" id="ARBA00013064"/>
    </source>
</evidence>
<evidence type="ECO:0000259" key="6">
    <source>
        <dbReference type="PROSITE" id="PS50056"/>
    </source>
</evidence>
<organism evidence="7 8">
    <name type="scientific">Cadophora malorum</name>
    <dbReference type="NCBI Taxonomy" id="108018"/>
    <lineage>
        <taxon>Eukaryota</taxon>
        <taxon>Fungi</taxon>
        <taxon>Dikarya</taxon>
        <taxon>Ascomycota</taxon>
        <taxon>Pezizomycotina</taxon>
        <taxon>Leotiomycetes</taxon>
        <taxon>Helotiales</taxon>
        <taxon>Ploettnerulaceae</taxon>
        <taxon>Cadophora</taxon>
    </lineage>
</organism>
<dbReference type="InterPro" id="IPR000340">
    <property type="entry name" value="Dual-sp_phosphatase_cat-dom"/>
</dbReference>
<keyword evidence="4" id="KW-0904">Protein phosphatase</keyword>
<keyword evidence="3" id="KW-0378">Hydrolase</keyword>
<protein>
    <recommendedName>
        <fullName evidence="2">protein-tyrosine-phosphatase</fullName>
        <ecNumber evidence="2">3.1.3.48</ecNumber>
    </recommendedName>
</protein>
<dbReference type="GO" id="GO:0004725">
    <property type="term" value="F:protein tyrosine phosphatase activity"/>
    <property type="evidence" value="ECO:0007669"/>
    <property type="project" value="UniProtKB-EC"/>
</dbReference>
<reference evidence="7" key="1">
    <citation type="submission" date="2021-02" db="EMBL/GenBank/DDBJ databases">
        <title>Genome sequence Cadophora malorum strain M34.</title>
        <authorList>
            <person name="Stefanovic E."/>
            <person name="Vu D."/>
            <person name="Scully C."/>
            <person name="Dijksterhuis J."/>
            <person name="Roader J."/>
            <person name="Houbraken J."/>
        </authorList>
    </citation>
    <scope>NUCLEOTIDE SEQUENCE</scope>
    <source>
        <strain evidence="7">M34</strain>
    </source>
</reference>
<feature type="domain" description="Tyrosine specific protein phosphatases" evidence="6">
    <location>
        <begin position="121"/>
        <end position="175"/>
    </location>
</feature>
<dbReference type="PROSITE" id="PS50056">
    <property type="entry name" value="TYR_PHOSPHATASE_2"/>
    <property type="match status" value="1"/>
</dbReference>
<comment type="caution">
    <text evidence="7">The sequence shown here is derived from an EMBL/GenBank/DDBJ whole genome shotgun (WGS) entry which is preliminary data.</text>
</comment>
<evidence type="ECO:0000256" key="4">
    <source>
        <dbReference type="ARBA" id="ARBA00022912"/>
    </source>
</evidence>
<dbReference type="PROSITE" id="PS50054">
    <property type="entry name" value="TYR_PHOSPHATASE_DUAL"/>
    <property type="match status" value="1"/>
</dbReference>
<evidence type="ECO:0000256" key="3">
    <source>
        <dbReference type="ARBA" id="ARBA00022801"/>
    </source>
</evidence>
<name>A0A8H7WG84_9HELO</name>
<dbReference type="EMBL" id="JAFJYH010000023">
    <property type="protein sequence ID" value="KAG4424232.1"/>
    <property type="molecule type" value="Genomic_DNA"/>
</dbReference>
<dbReference type="PANTHER" id="PTHR10159">
    <property type="entry name" value="DUAL SPECIFICITY PROTEIN PHOSPHATASE"/>
    <property type="match status" value="1"/>
</dbReference>
<dbReference type="InterPro" id="IPR000387">
    <property type="entry name" value="Tyr_Pase_dom"/>
</dbReference>
<evidence type="ECO:0000313" key="8">
    <source>
        <dbReference type="Proteomes" id="UP000664132"/>
    </source>
</evidence>
<gene>
    <name evidence="7" type="ORF">IFR04_002636</name>
</gene>
<dbReference type="SUPFAM" id="SSF52799">
    <property type="entry name" value="(Phosphotyrosine protein) phosphatases II"/>
    <property type="match status" value="1"/>
</dbReference>
<dbReference type="SMART" id="SM00195">
    <property type="entry name" value="DSPc"/>
    <property type="match status" value="1"/>
</dbReference>
<dbReference type="Gene3D" id="3.90.190.10">
    <property type="entry name" value="Protein tyrosine phosphatase superfamily"/>
    <property type="match status" value="1"/>
</dbReference>